<reference evidence="3" key="1">
    <citation type="submission" date="2023-03" db="EMBL/GenBank/DDBJ databases">
        <title>Massive genome expansion in bonnet fungi (Mycena s.s.) driven by repeated elements and novel gene families across ecological guilds.</title>
        <authorList>
            <consortium name="Lawrence Berkeley National Laboratory"/>
            <person name="Harder C.B."/>
            <person name="Miyauchi S."/>
            <person name="Viragh M."/>
            <person name="Kuo A."/>
            <person name="Thoen E."/>
            <person name="Andreopoulos B."/>
            <person name="Lu D."/>
            <person name="Skrede I."/>
            <person name="Drula E."/>
            <person name="Henrissat B."/>
            <person name="Morin E."/>
            <person name="Kohler A."/>
            <person name="Barry K."/>
            <person name="LaButti K."/>
            <person name="Morin E."/>
            <person name="Salamov A."/>
            <person name="Lipzen A."/>
            <person name="Mereny Z."/>
            <person name="Hegedus B."/>
            <person name="Baldrian P."/>
            <person name="Stursova M."/>
            <person name="Weitz H."/>
            <person name="Taylor A."/>
            <person name="Grigoriev I.V."/>
            <person name="Nagy L.G."/>
            <person name="Martin F."/>
            <person name="Kauserud H."/>
        </authorList>
    </citation>
    <scope>NUCLEOTIDE SEQUENCE</scope>
    <source>
        <strain evidence="3">CBHHK002</strain>
    </source>
</reference>
<evidence type="ECO:0000256" key="1">
    <source>
        <dbReference type="SAM" id="MobiDB-lite"/>
    </source>
</evidence>
<evidence type="ECO:0000259" key="2">
    <source>
        <dbReference type="Pfam" id="PF24016"/>
    </source>
</evidence>
<sequence>MLLDKRKSKSELSATDELEPPPYSMESAPSSRSRSRAPSILPPLPAEAYESQGTETRPPLAAHSSAFTQINLDTRSDDITGTFYVDPQKPVSELTNKKSKKKKKQMPDAMFRTRSAKIAIDLATTGRVRDVPKASVILVSKSGNITLNLLPADNETRPRLDLDITNNSGNVVIFLPRTYGGAIDLRTKHGSIEFLPAISEHINVVKAGATESLVLFGKQVPPSSQLPSDFCQIRTRSGRIIVGLKGEDTYVEELNFWQRIGEYFKGDHEDHPSPH</sequence>
<dbReference type="Proteomes" id="UP001218218">
    <property type="component" value="Unassembled WGS sequence"/>
</dbReference>
<proteinExistence type="predicted"/>
<dbReference type="AlphaFoldDB" id="A0AAD6ZQG6"/>
<protein>
    <recommendedName>
        <fullName evidence="2">DUF7330 domain-containing protein</fullName>
    </recommendedName>
</protein>
<accession>A0AAD6ZQG6</accession>
<evidence type="ECO:0000313" key="4">
    <source>
        <dbReference type="Proteomes" id="UP001218218"/>
    </source>
</evidence>
<feature type="compositionally biased region" description="Low complexity" evidence="1">
    <location>
        <begin position="27"/>
        <end position="39"/>
    </location>
</feature>
<dbReference type="InterPro" id="IPR055754">
    <property type="entry name" value="DUF7330"/>
</dbReference>
<dbReference type="Pfam" id="PF24016">
    <property type="entry name" value="DUF7330"/>
    <property type="match status" value="1"/>
</dbReference>
<feature type="domain" description="DUF7330" evidence="2">
    <location>
        <begin position="71"/>
        <end position="242"/>
    </location>
</feature>
<name>A0AAD6ZQG6_9AGAR</name>
<keyword evidence="4" id="KW-1185">Reference proteome</keyword>
<gene>
    <name evidence="3" type="ORF">DFH08DRAFT_880422</name>
</gene>
<comment type="caution">
    <text evidence="3">The sequence shown here is derived from an EMBL/GenBank/DDBJ whole genome shotgun (WGS) entry which is preliminary data.</text>
</comment>
<dbReference type="EMBL" id="JARIHO010000033">
    <property type="protein sequence ID" value="KAJ7334178.1"/>
    <property type="molecule type" value="Genomic_DNA"/>
</dbReference>
<feature type="region of interest" description="Disordered" evidence="1">
    <location>
        <begin position="1"/>
        <end position="63"/>
    </location>
</feature>
<evidence type="ECO:0000313" key="3">
    <source>
        <dbReference type="EMBL" id="KAJ7334178.1"/>
    </source>
</evidence>
<organism evidence="3 4">
    <name type="scientific">Mycena albidolilacea</name>
    <dbReference type="NCBI Taxonomy" id="1033008"/>
    <lineage>
        <taxon>Eukaryota</taxon>
        <taxon>Fungi</taxon>
        <taxon>Dikarya</taxon>
        <taxon>Basidiomycota</taxon>
        <taxon>Agaricomycotina</taxon>
        <taxon>Agaricomycetes</taxon>
        <taxon>Agaricomycetidae</taxon>
        <taxon>Agaricales</taxon>
        <taxon>Marasmiineae</taxon>
        <taxon>Mycenaceae</taxon>
        <taxon>Mycena</taxon>
    </lineage>
</organism>